<feature type="signal peptide" evidence="2">
    <location>
        <begin position="1"/>
        <end position="22"/>
    </location>
</feature>
<dbReference type="KEGG" id="amuc:Pan181_01420"/>
<feature type="transmembrane region" description="Helical" evidence="1">
    <location>
        <begin position="211"/>
        <end position="229"/>
    </location>
</feature>
<proteinExistence type="predicted"/>
<organism evidence="3 4">
    <name type="scientific">Aeoliella mucimassa</name>
    <dbReference type="NCBI Taxonomy" id="2527972"/>
    <lineage>
        <taxon>Bacteria</taxon>
        <taxon>Pseudomonadati</taxon>
        <taxon>Planctomycetota</taxon>
        <taxon>Planctomycetia</taxon>
        <taxon>Pirellulales</taxon>
        <taxon>Lacipirellulaceae</taxon>
        <taxon>Aeoliella</taxon>
    </lineage>
</organism>
<accession>A0A518AGU9</accession>
<sequence length="235" mass="24526" precursor="true">MHTTMKLSLVALLVATASMANAAIQGPTYPAPGGNNWSGNGISGTEGTAVWNYSNFDTNSFSDLYFGLNQLDYGDNGAGLDGSVAPFTFSSASGQTATWTANTTWYNDVTNVPTAATTRLVMTVSGLGANPWITDLASIGLDTGFGDLGAVVDNSSGSDFSLSWSIEANIGSGWQPLNGPSGVPQSSSHSGYNRSSFATGFYYNEAVVPEPATMVVWTILGLSTGVVVYRRRVKS</sequence>
<keyword evidence="1" id="KW-1133">Transmembrane helix</keyword>
<evidence type="ECO:0000313" key="4">
    <source>
        <dbReference type="Proteomes" id="UP000315750"/>
    </source>
</evidence>
<keyword evidence="2" id="KW-0732">Signal</keyword>
<protein>
    <recommendedName>
        <fullName evidence="5">PEP-CTERM protein-sorting domain-containing protein</fullName>
    </recommendedName>
</protein>
<name>A0A518AGU9_9BACT</name>
<keyword evidence="1" id="KW-0472">Membrane</keyword>
<dbReference type="RefSeq" id="WP_145245000.1">
    <property type="nucleotide sequence ID" value="NZ_CP036278.1"/>
</dbReference>
<dbReference type="AlphaFoldDB" id="A0A518AGU9"/>
<dbReference type="OrthoDB" id="296903at2"/>
<gene>
    <name evidence="3" type="ORF">Pan181_01420</name>
</gene>
<keyword evidence="4" id="KW-1185">Reference proteome</keyword>
<reference evidence="3 4" key="1">
    <citation type="submission" date="2019-02" db="EMBL/GenBank/DDBJ databases">
        <title>Deep-cultivation of Planctomycetes and their phenomic and genomic characterization uncovers novel biology.</title>
        <authorList>
            <person name="Wiegand S."/>
            <person name="Jogler M."/>
            <person name="Boedeker C."/>
            <person name="Pinto D."/>
            <person name="Vollmers J."/>
            <person name="Rivas-Marin E."/>
            <person name="Kohn T."/>
            <person name="Peeters S.H."/>
            <person name="Heuer A."/>
            <person name="Rast P."/>
            <person name="Oberbeckmann S."/>
            <person name="Bunk B."/>
            <person name="Jeske O."/>
            <person name="Meyerdierks A."/>
            <person name="Storesund J.E."/>
            <person name="Kallscheuer N."/>
            <person name="Luecker S."/>
            <person name="Lage O.M."/>
            <person name="Pohl T."/>
            <person name="Merkel B.J."/>
            <person name="Hornburger P."/>
            <person name="Mueller R.-W."/>
            <person name="Bruemmer F."/>
            <person name="Labrenz M."/>
            <person name="Spormann A.M."/>
            <person name="Op den Camp H."/>
            <person name="Overmann J."/>
            <person name="Amann R."/>
            <person name="Jetten M.S.M."/>
            <person name="Mascher T."/>
            <person name="Medema M.H."/>
            <person name="Devos D.P."/>
            <person name="Kaster A.-K."/>
            <person name="Ovreas L."/>
            <person name="Rohde M."/>
            <person name="Galperin M.Y."/>
            <person name="Jogler C."/>
        </authorList>
    </citation>
    <scope>NUCLEOTIDE SEQUENCE [LARGE SCALE GENOMIC DNA]</scope>
    <source>
        <strain evidence="3 4">Pan181</strain>
    </source>
</reference>
<dbReference type="Proteomes" id="UP000315750">
    <property type="component" value="Chromosome"/>
</dbReference>
<dbReference type="EMBL" id="CP036278">
    <property type="protein sequence ID" value="QDU53963.1"/>
    <property type="molecule type" value="Genomic_DNA"/>
</dbReference>
<feature type="chain" id="PRO_5021739109" description="PEP-CTERM protein-sorting domain-containing protein" evidence="2">
    <location>
        <begin position="23"/>
        <end position="235"/>
    </location>
</feature>
<evidence type="ECO:0000256" key="2">
    <source>
        <dbReference type="SAM" id="SignalP"/>
    </source>
</evidence>
<evidence type="ECO:0000313" key="3">
    <source>
        <dbReference type="EMBL" id="QDU53963.1"/>
    </source>
</evidence>
<keyword evidence="1" id="KW-0812">Transmembrane</keyword>
<evidence type="ECO:0000256" key="1">
    <source>
        <dbReference type="SAM" id="Phobius"/>
    </source>
</evidence>
<evidence type="ECO:0008006" key="5">
    <source>
        <dbReference type="Google" id="ProtNLM"/>
    </source>
</evidence>